<evidence type="ECO:0000313" key="15">
    <source>
        <dbReference type="Proteomes" id="UP001066327"/>
    </source>
</evidence>
<evidence type="ECO:0000256" key="1">
    <source>
        <dbReference type="ARBA" id="ARBA00010518"/>
    </source>
</evidence>
<reference evidence="13" key="3">
    <citation type="submission" date="2023-07" db="EMBL/GenBank/DDBJ databases">
        <title>Genomic analysis of Rhodococcus opacus VOC-14 with glycol ethers degradation activity.</title>
        <authorList>
            <person name="Narkevich D.A."/>
            <person name="Hlushen A.M."/>
            <person name="Akhremchuk A.E."/>
            <person name="Sikolenko M.A."/>
            <person name="Valentovich L.N."/>
        </authorList>
    </citation>
    <scope>NUCLEOTIDE SEQUENCE</scope>
    <source>
        <strain evidence="13">VOC-14</strain>
    </source>
</reference>
<dbReference type="InterPro" id="IPR027474">
    <property type="entry name" value="L-asparaginase_N"/>
</dbReference>
<dbReference type="InterPro" id="IPR004550">
    <property type="entry name" value="AsnASE_II"/>
</dbReference>
<evidence type="ECO:0000256" key="5">
    <source>
        <dbReference type="PIRSR" id="PIRSR001220-1"/>
    </source>
</evidence>
<feature type="active site" evidence="7">
    <location>
        <position position="12"/>
    </location>
</feature>
<dbReference type="InterPro" id="IPR027473">
    <property type="entry name" value="L-asparaginase_C"/>
</dbReference>
<sequence length="339" mass="34576">MSKVVVLGTGGTIASRNDPAGKAVASDHVSALLDAAGTSAPADVEIEGRDILTTGSYLLTPADQLVIVREIVAALRDPSVSGVVVTHGTDTMEETAYLHDLLHGDPRPVVFTGAQITAGEPDSDGPRNLRDAITVAADHRAHDLGTTIAFAGRLFTAAGTRKRHTTALDAFDNGATGPLGRIVDGVLTLFARPVRPQPLPIPDALPRVDIVAVHPGADRALLDAAVDAGSRGIVLEATGIGNANKTFVDGARDCVAAGIPVVVATRVADGDIVPRYGNGGGADLAEVGALTAGLLRPAQARVLLAAAVAVSSPSDVADLVRTHTHPTVVPHATANQTDK</sequence>
<dbReference type="PROSITE" id="PS00144">
    <property type="entry name" value="ASN_GLN_ASE_1"/>
    <property type="match status" value="1"/>
</dbReference>
<gene>
    <name evidence="11" type="primary">ansA</name>
    <name evidence="12" type="ORF">O4328_30630</name>
    <name evidence="13" type="ORF">Q5707_04705</name>
    <name evidence="11" type="ORF">R1CP_04445</name>
</gene>
<dbReference type="GO" id="GO:0004067">
    <property type="term" value="F:asparaginase activity"/>
    <property type="evidence" value="ECO:0007669"/>
    <property type="project" value="UniProtKB-UniRule"/>
</dbReference>
<dbReference type="AlphaFoldDB" id="A0A1B1JZ44"/>
<dbReference type="EC" id="3.5.1.1" evidence="2"/>
<dbReference type="PANTHER" id="PTHR11707">
    <property type="entry name" value="L-ASPARAGINASE"/>
    <property type="match status" value="1"/>
</dbReference>
<evidence type="ECO:0000313" key="13">
    <source>
        <dbReference type="EMBL" id="WLF48309.1"/>
    </source>
</evidence>
<comment type="catalytic activity">
    <reaction evidence="4">
        <text>L-asparagine + H2O = L-aspartate + NH4(+)</text>
        <dbReference type="Rhea" id="RHEA:21016"/>
        <dbReference type="ChEBI" id="CHEBI:15377"/>
        <dbReference type="ChEBI" id="CHEBI:28938"/>
        <dbReference type="ChEBI" id="CHEBI:29991"/>
        <dbReference type="ChEBI" id="CHEBI:58048"/>
        <dbReference type="EC" id="3.5.1.1"/>
    </reaction>
</comment>
<dbReference type="PATRIC" id="fig|37919.13.peg.903"/>
<evidence type="ECO:0000313" key="12">
    <source>
        <dbReference type="EMBL" id="MCZ4587996.1"/>
    </source>
</evidence>
<dbReference type="InterPro" id="IPR040919">
    <property type="entry name" value="Asparaginase_C"/>
</dbReference>
<dbReference type="PANTHER" id="PTHR11707:SF28">
    <property type="entry name" value="60 KDA LYSOPHOSPHOLIPASE"/>
    <property type="match status" value="1"/>
</dbReference>
<dbReference type="EMBL" id="CP130953">
    <property type="protein sequence ID" value="WLF48309.1"/>
    <property type="molecule type" value="Genomic_DNA"/>
</dbReference>
<feature type="binding site" evidence="6">
    <location>
        <begin position="89"/>
        <end position="90"/>
    </location>
    <ligand>
        <name>substrate</name>
    </ligand>
</feature>
<dbReference type="InterPro" id="IPR020827">
    <property type="entry name" value="Asparaginase/glutaminase_AS1"/>
</dbReference>
<dbReference type="Proteomes" id="UP001231166">
    <property type="component" value="Chromosome"/>
</dbReference>
<dbReference type="SMART" id="SM00870">
    <property type="entry name" value="Asparaginase"/>
    <property type="match status" value="1"/>
</dbReference>
<dbReference type="InterPro" id="IPR037152">
    <property type="entry name" value="L-asparaginase_N_sf"/>
</dbReference>
<dbReference type="PRINTS" id="PR00139">
    <property type="entry name" value="ASNGLNASE"/>
</dbReference>
<dbReference type="Gene3D" id="3.40.50.1170">
    <property type="entry name" value="L-asparaginase, N-terminal domain"/>
    <property type="match status" value="1"/>
</dbReference>
<dbReference type="InterPro" id="IPR006034">
    <property type="entry name" value="Asparaginase/glutaminase-like"/>
</dbReference>
<name>A0A1B1JZ44_RHOOP</name>
<dbReference type="SUPFAM" id="SSF53774">
    <property type="entry name" value="Glutaminase/Asparaginase"/>
    <property type="match status" value="1"/>
</dbReference>
<feature type="active site" evidence="8">
    <location>
        <position position="89"/>
    </location>
</feature>
<dbReference type="Gene3D" id="3.40.50.40">
    <property type="match status" value="1"/>
</dbReference>
<evidence type="ECO:0000256" key="6">
    <source>
        <dbReference type="PIRSR" id="PIRSR001220-2"/>
    </source>
</evidence>
<evidence type="ECO:0000256" key="4">
    <source>
        <dbReference type="ARBA" id="ARBA00049366"/>
    </source>
</evidence>
<evidence type="ECO:0000259" key="9">
    <source>
        <dbReference type="Pfam" id="PF00710"/>
    </source>
</evidence>
<evidence type="ECO:0000256" key="2">
    <source>
        <dbReference type="ARBA" id="ARBA00012920"/>
    </source>
</evidence>
<dbReference type="Pfam" id="PF00710">
    <property type="entry name" value="Asparaginase"/>
    <property type="match status" value="1"/>
</dbReference>
<feature type="domain" description="Asparaginase/glutaminase C-terminal" evidence="10">
    <location>
        <begin position="207"/>
        <end position="310"/>
    </location>
</feature>
<dbReference type="Pfam" id="PF17763">
    <property type="entry name" value="Asparaginase_C"/>
    <property type="match status" value="1"/>
</dbReference>
<reference evidence="11 14" key="1">
    <citation type="submission" date="2014-07" db="EMBL/GenBank/DDBJ databases">
        <authorList>
            <person name="Zhang J.E."/>
            <person name="Yang H."/>
            <person name="Guo J."/>
            <person name="Deng Z."/>
            <person name="Luo H."/>
            <person name="Luo M."/>
            <person name="Zhao B."/>
        </authorList>
    </citation>
    <scope>NUCLEOTIDE SEQUENCE [LARGE SCALE GENOMIC DNA]</scope>
    <source>
        <strain evidence="11 14">1CP</strain>
    </source>
</reference>
<evidence type="ECO:0000313" key="14">
    <source>
        <dbReference type="Proteomes" id="UP000186108"/>
    </source>
</evidence>
<keyword evidence="15" id="KW-1185">Reference proteome</keyword>
<dbReference type="SMR" id="A0A1B1JZ44"/>
<dbReference type="RefSeq" id="WP_054246001.1">
    <property type="nucleotide sequence ID" value="NZ_CAJUXZ010000001.1"/>
</dbReference>
<feature type="domain" description="L-asparaginase N-terminal" evidence="9">
    <location>
        <begin position="3"/>
        <end position="193"/>
    </location>
</feature>
<dbReference type="GO" id="GO:0006528">
    <property type="term" value="P:asparagine metabolic process"/>
    <property type="evidence" value="ECO:0007669"/>
    <property type="project" value="InterPro"/>
</dbReference>
<dbReference type="CDD" id="cd08964">
    <property type="entry name" value="L-asparaginase_II"/>
    <property type="match status" value="1"/>
</dbReference>
<dbReference type="PROSITE" id="PS51732">
    <property type="entry name" value="ASN_GLN_ASE_3"/>
    <property type="match status" value="1"/>
</dbReference>
<dbReference type="InterPro" id="IPR027475">
    <property type="entry name" value="Asparaginase/glutaminase_AS2"/>
</dbReference>
<organism evidence="11 14">
    <name type="scientific">Rhodococcus opacus</name>
    <name type="common">Nocardia opaca</name>
    <dbReference type="NCBI Taxonomy" id="37919"/>
    <lineage>
        <taxon>Bacteria</taxon>
        <taxon>Bacillati</taxon>
        <taxon>Actinomycetota</taxon>
        <taxon>Actinomycetes</taxon>
        <taxon>Mycobacteriales</taxon>
        <taxon>Nocardiaceae</taxon>
        <taxon>Rhodococcus</taxon>
    </lineage>
</organism>
<dbReference type="EMBL" id="JAPWIS010000019">
    <property type="protein sequence ID" value="MCZ4587996.1"/>
    <property type="molecule type" value="Genomic_DNA"/>
</dbReference>
<dbReference type="EMBL" id="CP009111">
    <property type="protein sequence ID" value="ANS25626.1"/>
    <property type="molecule type" value="Genomic_DNA"/>
</dbReference>
<evidence type="ECO:0000256" key="3">
    <source>
        <dbReference type="ARBA" id="ARBA00022801"/>
    </source>
</evidence>
<dbReference type="PIRSF" id="PIRSF001220">
    <property type="entry name" value="L-ASNase_gatD"/>
    <property type="match status" value="1"/>
</dbReference>
<dbReference type="Proteomes" id="UP001066327">
    <property type="component" value="Unassembled WGS sequence"/>
</dbReference>
<dbReference type="InterPro" id="IPR036152">
    <property type="entry name" value="Asp/glu_Ase-like_sf"/>
</dbReference>
<dbReference type="PROSITE" id="PS00917">
    <property type="entry name" value="ASN_GLN_ASE_2"/>
    <property type="match status" value="1"/>
</dbReference>
<feature type="active site" description="O-isoaspartyl threonine intermediate" evidence="5">
    <location>
        <position position="12"/>
    </location>
</feature>
<evidence type="ECO:0000313" key="11">
    <source>
        <dbReference type="EMBL" id="ANS25626.1"/>
    </source>
</evidence>
<evidence type="ECO:0000256" key="7">
    <source>
        <dbReference type="PROSITE-ProRule" id="PRU10099"/>
    </source>
</evidence>
<protein>
    <recommendedName>
        <fullName evidence="2">asparaginase</fullName>
        <ecNumber evidence="2">3.5.1.1</ecNumber>
    </recommendedName>
</protein>
<feature type="binding site" evidence="6">
    <location>
        <position position="56"/>
    </location>
    <ligand>
        <name>substrate</name>
    </ligand>
</feature>
<accession>A0A1B1JZ44</accession>
<dbReference type="PIRSF" id="PIRSF500176">
    <property type="entry name" value="L_ASNase"/>
    <property type="match status" value="1"/>
</dbReference>
<dbReference type="Proteomes" id="UP000186108">
    <property type="component" value="Chromosome"/>
</dbReference>
<reference evidence="12" key="2">
    <citation type="submission" date="2022-12" db="EMBL/GenBank/DDBJ databases">
        <authorList>
            <person name="Krivoruchko A.V."/>
            <person name="Elkin A."/>
        </authorList>
    </citation>
    <scope>NUCLEOTIDE SEQUENCE</scope>
    <source>
        <strain evidence="12">IEGM 249</strain>
    </source>
</reference>
<proteinExistence type="inferred from homology"/>
<comment type="similarity">
    <text evidence="1">Belongs to the asparaginase 1 family.</text>
</comment>
<dbReference type="SFLD" id="SFLDS00057">
    <property type="entry name" value="Glutaminase/Asparaginase"/>
    <property type="match status" value="1"/>
</dbReference>
<evidence type="ECO:0000256" key="8">
    <source>
        <dbReference type="PROSITE-ProRule" id="PRU10100"/>
    </source>
</evidence>
<keyword evidence="3 11" id="KW-0378">Hydrolase</keyword>
<evidence type="ECO:0000259" key="10">
    <source>
        <dbReference type="Pfam" id="PF17763"/>
    </source>
</evidence>